<dbReference type="InterPro" id="IPR003740">
    <property type="entry name" value="YitT"/>
</dbReference>
<keyword evidence="5 6" id="KW-0472">Membrane</keyword>
<feature type="transmembrane region" description="Helical" evidence="6">
    <location>
        <begin position="44"/>
        <end position="65"/>
    </location>
</feature>
<evidence type="ECO:0000256" key="4">
    <source>
        <dbReference type="ARBA" id="ARBA00022989"/>
    </source>
</evidence>
<dbReference type="InterPro" id="IPR051461">
    <property type="entry name" value="UPF0750_membrane"/>
</dbReference>
<proteinExistence type="predicted"/>
<evidence type="ECO:0000256" key="1">
    <source>
        <dbReference type="ARBA" id="ARBA00004651"/>
    </source>
</evidence>
<evidence type="ECO:0000313" key="8">
    <source>
        <dbReference type="Proteomes" id="UP000315901"/>
    </source>
</evidence>
<comment type="caution">
    <text evidence="7">The sequence shown here is derived from an EMBL/GenBank/DDBJ whole genome shotgun (WGS) entry which is preliminary data.</text>
</comment>
<keyword evidence="3 6" id="KW-0812">Transmembrane</keyword>
<keyword evidence="2" id="KW-1003">Cell membrane</keyword>
<evidence type="ECO:0000256" key="3">
    <source>
        <dbReference type="ARBA" id="ARBA00022692"/>
    </source>
</evidence>
<feature type="transmembrane region" description="Helical" evidence="6">
    <location>
        <begin position="96"/>
        <end position="119"/>
    </location>
</feature>
<reference evidence="7 8" key="1">
    <citation type="submission" date="2019-06" db="EMBL/GenBank/DDBJ databases">
        <title>A novel bacterium of genus Marinomonas, isolated from coastal sand.</title>
        <authorList>
            <person name="Huang H."/>
            <person name="Mo K."/>
            <person name="Hu Y."/>
        </authorList>
    </citation>
    <scope>NUCLEOTIDE SEQUENCE [LARGE SCALE GENOMIC DNA]</scope>
    <source>
        <strain evidence="7 8">HB171799</strain>
    </source>
</reference>
<dbReference type="RefSeq" id="WP_140589692.1">
    <property type="nucleotide sequence ID" value="NZ_VFRR01000026.1"/>
</dbReference>
<dbReference type="GO" id="GO:0005886">
    <property type="term" value="C:plasma membrane"/>
    <property type="evidence" value="ECO:0007669"/>
    <property type="project" value="UniProtKB-SubCell"/>
</dbReference>
<keyword evidence="4 6" id="KW-1133">Transmembrane helix</keyword>
<comment type="subcellular location">
    <subcellularLocation>
        <location evidence="1">Cell membrane</location>
        <topology evidence="1">Multi-pass membrane protein</topology>
    </subcellularLocation>
</comment>
<dbReference type="PANTHER" id="PTHR33545">
    <property type="entry name" value="UPF0750 MEMBRANE PROTEIN YITT-RELATED"/>
    <property type="match status" value="1"/>
</dbReference>
<feature type="transmembrane region" description="Helical" evidence="6">
    <location>
        <begin position="7"/>
        <end position="24"/>
    </location>
</feature>
<dbReference type="AlphaFoldDB" id="A0A501WL98"/>
<evidence type="ECO:0000313" key="7">
    <source>
        <dbReference type="EMBL" id="TPE49175.1"/>
    </source>
</evidence>
<evidence type="ECO:0000256" key="5">
    <source>
        <dbReference type="ARBA" id="ARBA00023136"/>
    </source>
</evidence>
<evidence type="ECO:0000256" key="6">
    <source>
        <dbReference type="SAM" id="Phobius"/>
    </source>
</evidence>
<accession>A0A501WL98</accession>
<dbReference type="Proteomes" id="UP000315901">
    <property type="component" value="Unassembled WGS sequence"/>
</dbReference>
<name>A0A501WL98_9GAMM</name>
<keyword evidence="8" id="KW-1185">Reference proteome</keyword>
<dbReference type="Pfam" id="PF02588">
    <property type="entry name" value="YitT_membrane"/>
    <property type="match status" value="1"/>
</dbReference>
<evidence type="ECO:0000256" key="2">
    <source>
        <dbReference type="ARBA" id="ARBA00022475"/>
    </source>
</evidence>
<dbReference type="EMBL" id="VFRR01000026">
    <property type="protein sequence ID" value="TPE49175.1"/>
    <property type="molecule type" value="Genomic_DNA"/>
</dbReference>
<organism evidence="7 8">
    <name type="scientific">Maribrevibacterium harenarium</name>
    <dbReference type="NCBI Taxonomy" id="2589817"/>
    <lineage>
        <taxon>Bacteria</taxon>
        <taxon>Pseudomonadati</taxon>
        <taxon>Pseudomonadota</taxon>
        <taxon>Gammaproteobacteria</taxon>
        <taxon>Oceanospirillales</taxon>
        <taxon>Oceanospirillaceae</taxon>
        <taxon>Maribrevibacterium</taxon>
    </lineage>
</organism>
<dbReference type="PANTHER" id="PTHR33545:SF5">
    <property type="entry name" value="UPF0750 MEMBRANE PROTEIN YITT"/>
    <property type="match status" value="1"/>
</dbReference>
<gene>
    <name evidence="7" type="ORF">FJM67_12280</name>
</gene>
<dbReference type="OrthoDB" id="3296441at2"/>
<sequence length="199" mass="21728">MKLTHQWLSIVEGCLLVALGLHLLNASGLLISGTAGLGMILGKLTGLSFGLLFFLLNIPFYYLAWRALGKTFTLRTFAAISLLSLLSQWFEHSIHMAIHPILAAVLGGLLTGFGLIILFRHNASLGGLNILAVYLERRFDIHASRTTLVADIMILIAAFLVLDSTALAFSLLAFLCLSSVVGRYHRPPKWAQVGEVNRT</sequence>
<protein>
    <submittedName>
        <fullName evidence="7">YitT family protein</fullName>
    </submittedName>
</protein>